<evidence type="ECO:0008006" key="3">
    <source>
        <dbReference type="Google" id="ProtNLM"/>
    </source>
</evidence>
<dbReference type="EMBL" id="BAFB01000230">
    <property type="protein sequence ID" value="GAB36621.1"/>
    <property type="molecule type" value="Genomic_DNA"/>
</dbReference>
<dbReference type="Gene3D" id="3.30.450.150">
    <property type="entry name" value="Haem-degrading domain"/>
    <property type="match status" value="1"/>
</dbReference>
<dbReference type="InterPro" id="IPR038084">
    <property type="entry name" value="PduO/GlcC-like_sf"/>
</dbReference>
<proteinExistence type="predicted"/>
<dbReference type="STRING" id="1108044.GOOTI_230_00460"/>
<comment type="caution">
    <text evidence="1">The sequence shown here is derived from an EMBL/GenBank/DDBJ whole genome shotgun (WGS) entry which is preliminary data.</text>
</comment>
<protein>
    <recommendedName>
        <fullName evidence="3">Heme-binding protein</fullName>
    </recommendedName>
</protein>
<dbReference type="Pfam" id="PF03928">
    <property type="entry name" value="HbpS-like"/>
    <property type="match status" value="1"/>
</dbReference>
<dbReference type="Proteomes" id="UP000005038">
    <property type="component" value="Unassembled WGS sequence"/>
</dbReference>
<evidence type="ECO:0000313" key="1">
    <source>
        <dbReference type="EMBL" id="GAB36621.1"/>
    </source>
</evidence>
<name>H5TT13_GORO1</name>
<dbReference type="InterPro" id="IPR005624">
    <property type="entry name" value="PduO/GlcC-like"/>
</dbReference>
<sequence length="136" mass="13869">MRSLTTVGLSDARRMIDAGIAAAERIGSPSNIAVVDNGGNLVAHVRMDDAQLGSIEHSIDKAHTAVFFQSPTGDLAADSLPGEQFWGMALSGHGRVLVFAGGIPLIVDGMVVGAVGVSGGSREQDTTVAREASAAL</sequence>
<dbReference type="InterPro" id="IPR052517">
    <property type="entry name" value="GlcG_carb_metab_protein"/>
</dbReference>
<organism evidence="1 2">
    <name type="scientific">Gordonia otitidis (strain DSM 44809 / CCUG 52243 / JCM 12355 / NBRC 100426 / IFM 10032)</name>
    <dbReference type="NCBI Taxonomy" id="1108044"/>
    <lineage>
        <taxon>Bacteria</taxon>
        <taxon>Bacillati</taxon>
        <taxon>Actinomycetota</taxon>
        <taxon>Actinomycetes</taxon>
        <taxon>Mycobacteriales</taxon>
        <taxon>Gordoniaceae</taxon>
        <taxon>Gordonia</taxon>
    </lineage>
</organism>
<keyword evidence="2" id="KW-1185">Reference proteome</keyword>
<dbReference type="OrthoDB" id="9778896at2"/>
<dbReference type="PANTHER" id="PTHR34309:SF1">
    <property type="entry name" value="PROTEIN GLCG"/>
    <property type="match status" value="1"/>
</dbReference>
<dbReference type="SUPFAM" id="SSF143744">
    <property type="entry name" value="GlcG-like"/>
    <property type="match status" value="1"/>
</dbReference>
<gene>
    <name evidence="1" type="ORF">GOOTI_230_00460</name>
</gene>
<dbReference type="RefSeq" id="WP_007240793.1">
    <property type="nucleotide sequence ID" value="NZ_BAFB01000230.1"/>
</dbReference>
<dbReference type="PANTHER" id="PTHR34309">
    <property type="entry name" value="SLR1406 PROTEIN"/>
    <property type="match status" value="1"/>
</dbReference>
<evidence type="ECO:0000313" key="2">
    <source>
        <dbReference type="Proteomes" id="UP000005038"/>
    </source>
</evidence>
<dbReference type="AlphaFoldDB" id="H5TT13"/>
<reference evidence="1" key="1">
    <citation type="submission" date="2012-02" db="EMBL/GenBank/DDBJ databases">
        <title>Whole genome shotgun sequence of Gordonia otitidis NBRC 100426.</title>
        <authorList>
            <person name="Yoshida I."/>
            <person name="Hosoyama A."/>
            <person name="Tsuchikane K."/>
            <person name="Katsumata H."/>
            <person name="Yamazaki S."/>
            <person name="Fujita N."/>
        </authorList>
    </citation>
    <scope>NUCLEOTIDE SEQUENCE [LARGE SCALE GENOMIC DNA]</scope>
    <source>
        <strain evidence="1">NBRC 100426</strain>
    </source>
</reference>
<accession>H5TT13</accession>